<comment type="cofactor">
    <cofactor evidence="1">
        <name>Mg(2+)</name>
        <dbReference type="ChEBI" id="CHEBI:18420"/>
    </cofactor>
</comment>
<dbReference type="SFLD" id="SFLDG01135">
    <property type="entry name" value="C1.5.6:_HAD__Beta-PGM__Phospha"/>
    <property type="match status" value="1"/>
</dbReference>
<sequence length="220" mass="24879">MEPTTSIRCVIFDCDGTLIDSERLCLQAICLTLEEIDIHVSYQWLKEEWQGTKIDIIFSSILGMHCQIEEVNLTALITRYREHCNQLFAQELEPIDGVMEVIQELDKRNIAYCIASNAPLEKMDITLNLTKLMPYFENKIFSAFEVGSWKPEPTLLLTALNTLGFTPEQALFIDDSPVGAEAGVRAGIRTLYFTHQQTNTTSLAGTHTITHLKECLAHLI</sequence>
<gene>
    <name evidence="5" type="ORF">BIY21_16630</name>
</gene>
<keyword evidence="4" id="KW-0460">Magnesium</keyword>
<evidence type="ECO:0000313" key="6">
    <source>
        <dbReference type="Proteomes" id="UP000186206"/>
    </source>
</evidence>
<comment type="caution">
    <text evidence="5">The sequence shown here is derived from an EMBL/GenBank/DDBJ whole genome shotgun (WGS) entry which is preliminary data.</text>
</comment>
<dbReference type="SFLD" id="SFLDG01129">
    <property type="entry name" value="C1.5:_HAD__Beta-PGM__Phosphata"/>
    <property type="match status" value="1"/>
</dbReference>
<name>A0ABX3FA52_9VIBR</name>
<dbReference type="PANTHER" id="PTHR46193">
    <property type="entry name" value="6-PHOSPHOGLUCONATE PHOSPHATASE"/>
    <property type="match status" value="1"/>
</dbReference>
<organism evidence="5 6">
    <name type="scientific">Vibrio ponticus</name>
    <dbReference type="NCBI Taxonomy" id="265668"/>
    <lineage>
        <taxon>Bacteria</taxon>
        <taxon>Pseudomonadati</taxon>
        <taxon>Pseudomonadota</taxon>
        <taxon>Gammaproteobacteria</taxon>
        <taxon>Vibrionales</taxon>
        <taxon>Vibrionaceae</taxon>
        <taxon>Vibrio</taxon>
    </lineage>
</organism>
<evidence type="ECO:0000256" key="4">
    <source>
        <dbReference type="ARBA" id="ARBA00022842"/>
    </source>
</evidence>
<dbReference type="Pfam" id="PF13419">
    <property type="entry name" value="HAD_2"/>
    <property type="match status" value="1"/>
</dbReference>
<dbReference type="NCBIfam" id="TIGR01509">
    <property type="entry name" value="HAD-SF-IA-v3"/>
    <property type="match status" value="1"/>
</dbReference>
<evidence type="ECO:0000256" key="2">
    <source>
        <dbReference type="ARBA" id="ARBA00006171"/>
    </source>
</evidence>
<dbReference type="InterPro" id="IPR051600">
    <property type="entry name" value="Beta-PGM-like"/>
</dbReference>
<protein>
    <recommendedName>
        <fullName evidence="7">HAD family hydrolase</fullName>
    </recommendedName>
</protein>
<evidence type="ECO:0000256" key="3">
    <source>
        <dbReference type="ARBA" id="ARBA00022723"/>
    </source>
</evidence>
<dbReference type="InterPro" id="IPR023198">
    <property type="entry name" value="PGP-like_dom2"/>
</dbReference>
<evidence type="ECO:0000313" key="5">
    <source>
        <dbReference type="EMBL" id="OLQ87858.1"/>
    </source>
</evidence>
<dbReference type="RefSeq" id="WP_075651212.1">
    <property type="nucleotide sequence ID" value="NZ_AP019659.1"/>
</dbReference>
<dbReference type="InterPro" id="IPR023214">
    <property type="entry name" value="HAD_sf"/>
</dbReference>
<dbReference type="InterPro" id="IPR041492">
    <property type="entry name" value="HAD_2"/>
</dbReference>
<dbReference type="Proteomes" id="UP000186206">
    <property type="component" value="Unassembled WGS sequence"/>
</dbReference>
<accession>A0ABX3FA52</accession>
<dbReference type="Gene3D" id="1.10.150.240">
    <property type="entry name" value="Putative phosphatase, domain 2"/>
    <property type="match status" value="1"/>
</dbReference>
<dbReference type="Gene3D" id="3.40.50.1000">
    <property type="entry name" value="HAD superfamily/HAD-like"/>
    <property type="match status" value="1"/>
</dbReference>
<keyword evidence="6" id="KW-1185">Reference proteome</keyword>
<reference evidence="5 6" key="1">
    <citation type="submission" date="2016-09" db="EMBL/GenBank/DDBJ databases">
        <title>Genomic Taxonomy of the Vibrionaceae.</title>
        <authorList>
            <person name="Gonzalez-Castillo A."/>
            <person name="Gomez-Gil B."/>
            <person name="Enciso-Ibarra K."/>
        </authorList>
    </citation>
    <scope>NUCLEOTIDE SEQUENCE [LARGE SCALE GENOMIC DNA]</scope>
    <source>
        <strain evidence="5 6">CAIM 1731</strain>
    </source>
</reference>
<dbReference type="SUPFAM" id="SSF56784">
    <property type="entry name" value="HAD-like"/>
    <property type="match status" value="1"/>
</dbReference>
<evidence type="ECO:0000256" key="1">
    <source>
        <dbReference type="ARBA" id="ARBA00001946"/>
    </source>
</evidence>
<dbReference type="SFLD" id="SFLDS00003">
    <property type="entry name" value="Haloacid_Dehalogenase"/>
    <property type="match status" value="1"/>
</dbReference>
<comment type="similarity">
    <text evidence="2">Belongs to the HAD-like hydrolase superfamily. CbbY/CbbZ/Gph/YieH family.</text>
</comment>
<proteinExistence type="inferred from homology"/>
<dbReference type="PRINTS" id="PR00413">
    <property type="entry name" value="HADHALOGNASE"/>
</dbReference>
<dbReference type="InterPro" id="IPR006439">
    <property type="entry name" value="HAD-SF_hydro_IA"/>
</dbReference>
<keyword evidence="3" id="KW-0479">Metal-binding</keyword>
<dbReference type="PANTHER" id="PTHR46193:SF10">
    <property type="entry name" value="6-PHOSPHOGLUCONATE PHOSPHATASE"/>
    <property type="match status" value="1"/>
</dbReference>
<dbReference type="EMBL" id="MJMI01000116">
    <property type="protein sequence ID" value="OLQ87858.1"/>
    <property type="molecule type" value="Genomic_DNA"/>
</dbReference>
<dbReference type="InterPro" id="IPR036412">
    <property type="entry name" value="HAD-like_sf"/>
</dbReference>
<evidence type="ECO:0008006" key="7">
    <source>
        <dbReference type="Google" id="ProtNLM"/>
    </source>
</evidence>